<dbReference type="VEuPathDB" id="FungiDB:ATCC64974_51110"/>
<feature type="region of interest" description="Disordered" evidence="12">
    <location>
        <begin position="1423"/>
        <end position="1461"/>
    </location>
</feature>
<accession>A0A100IRR2</accession>
<keyword evidence="4" id="KW-0677">Repeat</keyword>
<dbReference type="InterPro" id="IPR036322">
    <property type="entry name" value="WD40_repeat_dom_sf"/>
</dbReference>
<dbReference type="GO" id="GO:0003779">
    <property type="term" value="F:actin binding"/>
    <property type="evidence" value="ECO:0007669"/>
    <property type="project" value="UniProtKB-ARBA"/>
</dbReference>
<dbReference type="GO" id="GO:0016020">
    <property type="term" value="C:membrane"/>
    <property type="evidence" value="ECO:0007669"/>
    <property type="project" value="UniProtKB-SubCell"/>
</dbReference>
<dbReference type="Proteomes" id="UP000068243">
    <property type="component" value="Unassembled WGS sequence"/>
</dbReference>
<evidence type="ECO:0000256" key="2">
    <source>
        <dbReference type="ARBA" id="ARBA00022574"/>
    </source>
</evidence>
<dbReference type="FunFam" id="2.130.10.10:FF:000167">
    <property type="entry name" value="Actin-interacting protein 1"/>
    <property type="match status" value="1"/>
</dbReference>
<feature type="domain" description="Integral membrane bound transporter" evidence="14">
    <location>
        <begin position="1513"/>
        <end position="1649"/>
    </location>
</feature>
<evidence type="ECO:0000256" key="12">
    <source>
        <dbReference type="SAM" id="MobiDB-lite"/>
    </source>
</evidence>
<dbReference type="InterPro" id="IPR001648">
    <property type="entry name" value="Ribosomal_bS18"/>
</dbReference>
<feature type="repeat" description="WD" evidence="11">
    <location>
        <begin position="443"/>
        <end position="484"/>
    </location>
</feature>
<dbReference type="PROSITE" id="PS00678">
    <property type="entry name" value="WD_REPEATS_1"/>
    <property type="match status" value="1"/>
</dbReference>
<feature type="transmembrane region" description="Helical" evidence="13">
    <location>
        <begin position="992"/>
        <end position="1017"/>
    </location>
</feature>
<dbReference type="Pfam" id="PF01084">
    <property type="entry name" value="Ribosomal_S18"/>
    <property type="match status" value="1"/>
</dbReference>
<name>A0A100IRR2_ASPNG</name>
<comment type="caution">
    <text evidence="15">The sequence shown here is derived from an EMBL/GenBank/DDBJ whole genome shotgun (WGS) entry which is preliminary data.</text>
</comment>
<dbReference type="GO" id="GO:0005840">
    <property type="term" value="C:ribosome"/>
    <property type="evidence" value="ECO:0007669"/>
    <property type="project" value="UniProtKB-KW"/>
</dbReference>
<evidence type="ECO:0000256" key="1">
    <source>
        <dbReference type="ARBA" id="ARBA00004141"/>
    </source>
</evidence>
<feature type="repeat" description="WD" evidence="11">
    <location>
        <begin position="790"/>
        <end position="824"/>
    </location>
</feature>
<feature type="region of interest" description="Disordered" evidence="12">
    <location>
        <begin position="103"/>
        <end position="145"/>
    </location>
</feature>
<dbReference type="Pfam" id="PF13515">
    <property type="entry name" value="FUSC_2"/>
    <property type="match status" value="1"/>
</dbReference>
<dbReference type="CDD" id="cd00200">
    <property type="entry name" value="WD40"/>
    <property type="match status" value="1"/>
</dbReference>
<feature type="compositionally biased region" description="Basic and acidic residues" evidence="12">
    <location>
        <begin position="127"/>
        <end position="145"/>
    </location>
</feature>
<dbReference type="SUPFAM" id="SSF46911">
    <property type="entry name" value="Ribosomal protein S18"/>
    <property type="match status" value="1"/>
</dbReference>
<feature type="transmembrane region" description="Helical" evidence="13">
    <location>
        <begin position="946"/>
        <end position="964"/>
    </location>
</feature>
<organism evidence="15 16">
    <name type="scientific">Aspergillus niger</name>
    <dbReference type="NCBI Taxonomy" id="5061"/>
    <lineage>
        <taxon>Eukaryota</taxon>
        <taxon>Fungi</taxon>
        <taxon>Dikarya</taxon>
        <taxon>Ascomycota</taxon>
        <taxon>Pezizomycotina</taxon>
        <taxon>Eurotiomycetes</taxon>
        <taxon>Eurotiomycetidae</taxon>
        <taxon>Eurotiales</taxon>
        <taxon>Aspergillaceae</taxon>
        <taxon>Aspergillus</taxon>
        <taxon>Aspergillus subgen. Circumdati</taxon>
    </lineage>
</organism>
<keyword evidence="3 13" id="KW-0812">Transmembrane</keyword>
<dbReference type="GO" id="GO:0070461">
    <property type="term" value="C:SAGA-type complex"/>
    <property type="evidence" value="ECO:0007669"/>
    <property type="project" value="InterPro"/>
</dbReference>
<dbReference type="PROSITE" id="PS50082">
    <property type="entry name" value="WD_REPEATS_2"/>
    <property type="match status" value="6"/>
</dbReference>
<feature type="repeat" description="WD" evidence="11">
    <location>
        <begin position="580"/>
        <end position="624"/>
    </location>
</feature>
<evidence type="ECO:0000313" key="15">
    <source>
        <dbReference type="EMBL" id="GAQ46137.1"/>
    </source>
</evidence>
<gene>
    <name evidence="15" type="ORF">ABL_08798</name>
</gene>
<dbReference type="OrthoDB" id="68611at2759"/>
<dbReference type="InterPro" id="IPR015943">
    <property type="entry name" value="WD40/YVTN_repeat-like_dom_sf"/>
</dbReference>
<keyword evidence="8" id="KW-0687">Ribonucleoprotein</keyword>
<feature type="repeat" description="WD" evidence="11">
    <location>
        <begin position="487"/>
        <end position="528"/>
    </location>
</feature>
<dbReference type="GO" id="GO:1990904">
    <property type="term" value="C:ribonucleoprotein complex"/>
    <property type="evidence" value="ECO:0007669"/>
    <property type="project" value="UniProtKB-KW"/>
</dbReference>
<dbReference type="EMBL" id="BCMY01000019">
    <property type="protein sequence ID" value="GAQ46137.1"/>
    <property type="molecule type" value="Genomic_DNA"/>
</dbReference>
<dbReference type="VEuPathDB" id="FungiDB:An02g14620"/>
<dbReference type="PANTHER" id="PTHR47804">
    <property type="entry name" value="60S RIBOSOMAL PROTEIN L19"/>
    <property type="match status" value="1"/>
</dbReference>
<dbReference type="InterPro" id="IPR024738">
    <property type="entry name" value="Hfi1/Tada1"/>
</dbReference>
<dbReference type="SMART" id="SM00320">
    <property type="entry name" value="WD40"/>
    <property type="match status" value="11"/>
</dbReference>
<evidence type="ECO:0000256" key="6">
    <source>
        <dbReference type="ARBA" id="ARBA00022989"/>
    </source>
</evidence>
<evidence type="ECO:0000256" key="11">
    <source>
        <dbReference type="PROSITE-ProRule" id="PRU00221"/>
    </source>
</evidence>
<dbReference type="GO" id="GO:0006412">
    <property type="term" value="P:translation"/>
    <property type="evidence" value="ECO:0007669"/>
    <property type="project" value="InterPro"/>
</dbReference>
<feature type="transmembrane region" description="Helical" evidence="13">
    <location>
        <begin position="1053"/>
        <end position="1070"/>
    </location>
</feature>
<dbReference type="VEuPathDB" id="FungiDB:ASPNIDRAFT2_1145195"/>
<dbReference type="PaxDb" id="5061-CADANGAP00002913"/>
<dbReference type="GO" id="GO:0003735">
    <property type="term" value="F:structural constituent of ribosome"/>
    <property type="evidence" value="ECO:0007669"/>
    <property type="project" value="InterPro"/>
</dbReference>
<feature type="transmembrane region" description="Helical" evidence="13">
    <location>
        <begin position="1631"/>
        <end position="1654"/>
    </location>
</feature>
<dbReference type="GO" id="GO:0030029">
    <property type="term" value="P:actin filament-based process"/>
    <property type="evidence" value="ECO:0007669"/>
    <property type="project" value="UniProtKB-ARBA"/>
</dbReference>
<evidence type="ECO:0000256" key="13">
    <source>
        <dbReference type="SAM" id="Phobius"/>
    </source>
</evidence>
<feature type="repeat" description="WD" evidence="11">
    <location>
        <begin position="312"/>
        <end position="344"/>
    </location>
</feature>
<reference evidence="16" key="1">
    <citation type="journal article" date="2016" name="Genome Announc.">
        <title>Draft genome sequence of Aspergillus niger strain An76.</title>
        <authorList>
            <person name="Gong W."/>
            <person name="Cheng Z."/>
            <person name="Zhang H."/>
            <person name="Liu L."/>
            <person name="Gao P."/>
            <person name="Wang L."/>
        </authorList>
    </citation>
    <scope>NUCLEOTIDE SEQUENCE [LARGE SCALE GENOMIC DNA]</scope>
    <source>
        <strain evidence="16">An76</strain>
    </source>
</reference>
<dbReference type="FunFam" id="4.10.640.10:FF:000013">
    <property type="entry name" value="37S ribosomal protein S18"/>
    <property type="match status" value="1"/>
</dbReference>
<feature type="repeat" description="WD" evidence="11">
    <location>
        <begin position="747"/>
        <end position="788"/>
    </location>
</feature>
<comment type="subcellular location">
    <subcellularLocation>
        <location evidence="1">Membrane</location>
        <topology evidence="1">Multi-pass membrane protein</topology>
    </subcellularLocation>
</comment>
<dbReference type="InterPro" id="IPR001680">
    <property type="entry name" value="WD40_rpt"/>
</dbReference>
<feature type="compositionally biased region" description="Basic residues" evidence="12">
    <location>
        <begin position="114"/>
        <end position="126"/>
    </location>
</feature>
<dbReference type="FunFam" id="2.130.10.10:FF:000102">
    <property type="entry name" value="Actin-interacting protein 1"/>
    <property type="match status" value="1"/>
</dbReference>
<feature type="transmembrane region" description="Helical" evidence="13">
    <location>
        <begin position="1567"/>
        <end position="1585"/>
    </location>
</feature>
<dbReference type="InterPro" id="IPR036870">
    <property type="entry name" value="Ribosomal_bS18_sf"/>
</dbReference>
<protein>
    <recommendedName>
        <fullName evidence="9">Small ribosomal subunit protein bS18m</fullName>
    </recommendedName>
</protein>
<proteinExistence type="inferred from homology"/>
<dbReference type="Pfam" id="PF12767">
    <property type="entry name" value="SAGA-Tad1"/>
    <property type="match status" value="1"/>
</dbReference>
<evidence type="ECO:0000256" key="5">
    <source>
        <dbReference type="ARBA" id="ARBA00022980"/>
    </source>
</evidence>
<keyword evidence="6 13" id="KW-1133">Transmembrane helix</keyword>
<evidence type="ECO:0000256" key="10">
    <source>
        <dbReference type="ARBA" id="ARBA00038366"/>
    </source>
</evidence>
<evidence type="ECO:0000259" key="14">
    <source>
        <dbReference type="Pfam" id="PF13515"/>
    </source>
</evidence>
<dbReference type="PROSITE" id="PS50294">
    <property type="entry name" value="WD_REPEATS_REGION"/>
    <property type="match status" value="4"/>
</dbReference>
<feature type="transmembrane region" description="Helical" evidence="13">
    <location>
        <begin position="1023"/>
        <end position="1046"/>
    </location>
</feature>
<evidence type="ECO:0000256" key="7">
    <source>
        <dbReference type="ARBA" id="ARBA00023136"/>
    </source>
</evidence>
<evidence type="ECO:0000256" key="8">
    <source>
        <dbReference type="ARBA" id="ARBA00023274"/>
    </source>
</evidence>
<dbReference type="VEuPathDB" id="FungiDB:ATCC64974_51100"/>
<keyword evidence="7 13" id="KW-0472">Membrane</keyword>
<dbReference type="Pfam" id="PF00400">
    <property type="entry name" value="WD40"/>
    <property type="match status" value="6"/>
</dbReference>
<evidence type="ECO:0000256" key="4">
    <source>
        <dbReference type="ARBA" id="ARBA00022737"/>
    </source>
</evidence>
<evidence type="ECO:0000256" key="9">
    <source>
        <dbReference type="ARBA" id="ARBA00035264"/>
    </source>
</evidence>
<feature type="transmembrane region" description="Helical" evidence="13">
    <location>
        <begin position="1090"/>
        <end position="1110"/>
    </location>
</feature>
<dbReference type="VEuPathDB" id="FungiDB:M747DRAFT_249083"/>
<dbReference type="PANTHER" id="PTHR47804:SF1">
    <property type="entry name" value="DUF2421 DOMAIN-CONTAINING PROTEIN"/>
    <property type="match status" value="1"/>
</dbReference>
<dbReference type="VEuPathDB" id="FungiDB:ATCC64974_51090"/>
<dbReference type="InterPro" id="IPR052430">
    <property type="entry name" value="IVT-Associated"/>
</dbReference>
<keyword evidence="2 11" id="KW-0853">WD repeat</keyword>
<dbReference type="VEuPathDB" id="FungiDB:M747DRAFT_300010"/>
<dbReference type="Gene3D" id="2.130.10.10">
    <property type="entry name" value="YVTN repeat-like/Quinoprotein amine dehydrogenase"/>
    <property type="match status" value="2"/>
</dbReference>
<comment type="similarity">
    <text evidence="10">Belongs to the WD repeat AIP1 family.</text>
</comment>
<sequence>MAPRCVSLDREVGMKWRETELRAEVQAALGACRKKKIDRIVGQLHHPRPFLSGLSFSSPTPWPSHCPSMALHLFSWSPLRTVGSAFGSVSAAASVACRWNSTAAAPNPAPQRGPRSRSPKVYNRRRGPVDRRRFLEEQRAQSESRALERYQTREWKAGDLYAPHDLSPAEMKKWRKRYSPSTDAFDALNLNPLDLYKNFSVMSEYITSMGRIKHRNMTGLRPVNQRKISKAIRRAVGLGLMPSVHRHPEVLAAEARSRMEGGSESIWAASPSTTRGQPTQLSADAKGERIAYAANKSVFLRSIDNPAIARQYTEHKTQTTVARFSTSGFYVASGDASGIVRVWDCVGEGITKGEYSIVNGRINDLAWDGDSQRIIAVGDGKQRYGHCISWDSGNTVGEIYGHTQQINSVSIRQQRPLRAAAAGDDKNLVFYHGAPFKFNTGIRDKHTNYIYGVGFSPDGSTLVSVGADRKIWLYDGKTGEVRGQIGEGEHNGSIFGLSWSKDSRKFATASADKTVKIWDVEAGKVTQSWNMGEEGAANVKDQQVGVVWPQGRSDGLLISLSLSGDLNYLVEGTPKPRQVVQGHQKNITSLTQSRSGSDAETLWTGSFDGRVCSWDVPTGAAEEMEGDSHTTYIAGLAPTQEGNGRIYSVAWDDTIRSVDIGAKTYTGISSKLSGQPKGVAAANDLVLVGASESVEIYKDGQKTGDFKPDFPVTAVAAHGNVAAVGGENATVQILDIAASSLSPKATIKATRNAVSALSFSPDGSLLAVGDSRGRILVYKVADGSLVTDRWTAHTSRITSLAWNDDNNHLTSGSLDTNIFVWSLSKPGDWLQVSNAHKEGVNGVAWIAGGSKIASAGADAAVKLRYATFVLPRTGQRLKGLINLRNPYPDPYGDSNNDERRPLLPRNVIECPKSLPARLWYGLQHTWPWMHEFVSSELGIGVLKCSLAYLLGSLATFVPAIASFLGHQDGKHMVATVTVYFHPARSQGGMYKALICAFLAFLYAAFISLTSMCVSMFFQDTLHMLPVGHAVVLIVFCGGGLGFIGWTKQRLGDPLVNVACSLASLSTITVLTKEGAVQSGDLSFAKISQVLKMVVMGVTITMAVSFLIFPISARKKLRSNLTTVTESLATMLALITESFLSGSEEELQTEEFTNTAARHKKAYAQLDKLVREAKLEHFVAGTEKEYRLEKKLVRWVQDITHNMGGLRSAAHLQFQLLKPTELAQLQSHAPETGPMPLISPWSLHEDGPFLERIDEQPDEEDRLGAADMNNANGNPTNPLHPADIFALFISHLGPSMRSLAFTLKEIFRDIPFTPAPEFRVSVNSRYRTSLDRALELYRQSREEALKTIYRQRELTGVQELEVEADLEEVSASCGHFSFSLLEFGEQLKELLDILDELQLESEERPTGRSWSWLKFWRWGGPGTRKNDMEQSLAPTADDTGAAPRRDMTSSPESSVSPSPAKIERVTSAAEKRLGYRIWRSLGFFRRDDTKFAIKVGAGAALYALPSFLQSTRPFYSHWRGEWGLLSYMLVCSMTIGASNTTGYARFFGTCLGALCAILSWYVSAENVFALAFLGLLMATWNFYLIIVRGQGPMGRFIMLTYNLSVLYAYSLTQKEGRDDQDEGGDSPIITEIALHRVAAVLSGCVWGIIITRVIWPISARERLKEGLSLLWLRMSLIWKRGPLSTMAFPQETAGFMSAREKLEVERFLSHLESLQASARSEFELKSAFQDASYGNILRRTRSLVDAFVAINLELVKNMTASEGELAILQYTVKERQQLSSRISHLLSVMASSMKLEYPLSDVLPSVEHARDRLLARLFHYRKDIETSRLSTDEDYALLYAYILVTGQISVEIEAIMGEISRLFGVLHEDAVKLYSYPSRFGEPSQTMQIDPAALSRTDSASTTIASSKSTAPNAPPTQKSTKALISVPRLDLEPIYTELKAAIGDNWADYKEATSLFLLGMSVHGHVYLTFYLRESIYTVVLDIPVSSYLLISLGPTFTLNAYADAALLSQRTGQLNQSELSSRVDHIICADQKTEHLHNNFVCAIIGNLTRDLPDHGVASWVSANDKPSVVSKPTSGDAAEQRLKTEVMQLPPRDRRRIKAIPERDPHELAPNELEEYHLAKQIKLPSQVPASAGGLNKTNWELEIRKRYAQPLASESGEFPDAESIHARMVPICYEESIVSGASLPCAEFMAIATETFVKEVLSVVFSRTRSNGPSGTINGMMMRKYRQQLESEELAFTRGEIVKDSATGLLPVEAKEASTRKPLGVRDLRLSLELGGGVLSHMPLLVDQIMGGYLEDELETDKQDRVEEVIDVPDTKPDSYMDEMDVDEAEFDWEGGTVTDREQLGALLDECLSMAS</sequence>
<feature type="compositionally biased region" description="Low complexity" evidence="12">
    <location>
        <begin position="1448"/>
        <end position="1458"/>
    </location>
</feature>
<dbReference type="InterPro" id="IPR049453">
    <property type="entry name" value="Memb_transporter_dom"/>
</dbReference>
<dbReference type="InterPro" id="IPR019775">
    <property type="entry name" value="WD40_repeat_CS"/>
</dbReference>
<dbReference type="VEuPathDB" id="FungiDB:An02g14630"/>
<dbReference type="OMA" id="WGHTISI"/>
<keyword evidence="5" id="KW-0689">Ribosomal protein</keyword>
<evidence type="ECO:0000313" key="16">
    <source>
        <dbReference type="Proteomes" id="UP000068243"/>
    </source>
</evidence>
<feature type="transmembrane region" description="Helical" evidence="13">
    <location>
        <begin position="1543"/>
        <end position="1561"/>
    </location>
</feature>
<dbReference type="SUPFAM" id="SSF50978">
    <property type="entry name" value="WD40 repeat-like"/>
    <property type="match status" value="2"/>
</dbReference>
<evidence type="ECO:0000256" key="3">
    <source>
        <dbReference type="ARBA" id="ARBA00022692"/>
    </source>
</evidence>
<dbReference type="Gene3D" id="4.10.640.10">
    <property type="entry name" value="Ribosomal protein S18"/>
    <property type="match status" value="1"/>
</dbReference>
<dbReference type="VEuPathDB" id="FungiDB:ASPNIDRAFT2_1216243"/>
<dbReference type="VEuPathDB" id="FungiDB:An02g14640"/>